<feature type="region of interest" description="Disordered" evidence="1">
    <location>
        <begin position="527"/>
        <end position="578"/>
    </location>
</feature>
<gene>
    <name evidence="3" type="primary">LOC110720730</name>
</gene>
<dbReference type="InterPro" id="IPR019557">
    <property type="entry name" value="AminoTfrase-like_pln_mobile"/>
</dbReference>
<dbReference type="PANTHER" id="PTHR46033">
    <property type="entry name" value="PROTEIN MAIN-LIKE 2"/>
    <property type="match status" value="1"/>
</dbReference>
<evidence type="ECO:0000259" key="2">
    <source>
        <dbReference type="Pfam" id="PF10536"/>
    </source>
</evidence>
<dbReference type="OMA" id="ENSCNIA"/>
<dbReference type="EnsemblPlants" id="AUR62020481-RA">
    <property type="protein sequence ID" value="AUR62020481-RA:cds"/>
    <property type="gene ID" value="AUR62020481"/>
</dbReference>
<dbReference type="PANTHER" id="PTHR46033:SF80">
    <property type="entry name" value="PROTEIN MAIN-LIKE 2-LIKE"/>
    <property type="match status" value="1"/>
</dbReference>
<evidence type="ECO:0000313" key="3">
    <source>
        <dbReference type="EnsemblPlants" id="AUR62020481-RA:cds"/>
    </source>
</evidence>
<dbReference type="GO" id="GO:0010073">
    <property type="term" value="P:meristem maintenance"/>
    <property type="evidence" value="ECO:0007669"/>
    <property type="project" value="InterPro"/>
</dbReference>
<dbReference type="AlphaFoldDB" id="A0A803LYD0"/>
<dbReference type="Gramene" id="AUR62020481-RA">
    <property type="protein sequence ID" value="AUR62020481-RA:cds"/>
    <property type="gene ID" value="AUR62020481"/>
</dbReference>
<evidence type="ECO:0000256" key="1">
    <source>
        <dbReference type="SAM" id="MobiDB-lite"/>
    </source>
</evidence>
<dbReference type="Pfam" id="PF10536">
    <property type="entry name" value="PMD"/>
    <property type="match status" value="1"/>
</dbReference>
<sequence length="777" mass="88119">MEENSIVEERENLMVPPANEGLPTFRRAHFLKPIYNPTNQLLPKHPSICLPLNTKTKKLKERVVFKGRLKPHKSWSIWVENLQKTHELSWKRAGIYDAIRCSTYEIKEDNELIIGLVEKWCPDTNTFVFPWGEASITLEDVMILGGFSVFGFSVLENSCNIADDHNIVKKLNDACAKIKKDTNVSNVSHLEWMNYFKGYGGEMENVALIVLWLSSLARGTRIALAPAVLALIYRDLSLLKKKILSLNCEDGQGDGSKLVLWAPFQLIQVWAWERFRTLGPKPEPLVHGEPRLARWHGVNGVRNRRLRVEIESAGGEFLWRPYALYVRNWEFPKFYCDEEMWVLVDSEVDEELLSFGVCLRVCELVGVNCVKQYLPHRVAMQFGMDQDIPISIPRLNADVELAWSSYDKPLHGLKFYIPPRLLEGDITIQYSNWWKTLDSLPVEKPIQRNRKTKVKKLSQILQGSKEGNCKEAPLPSSSPCTKAVELDCLGNSREMPNEKLPSSVKSKGVQDIVIDLLLGLDDNRKNESNAIEQDREKEVNESNAIEEDREKEVNESNAIEEDREKEVNESNAIEEDREKEVNELNAIEEERQKELYQSDGNLGVDSKYSESTQSQNEIPVGSSSQCNVEMYVDFAGSSSNRPCGKSTSCEHREYSEGACSPNEKLIEDKGTFSGARSLIKTETTPLCGAIAEDVHQTVAVVVDIEQMKPSPDDIVNVSDEEMDTVAVDDDIKQMKTSPDVIVIVGDEEMDDYLKSFEAKSLEIDARLNRIEKIVSSL</sequence>
<evidence type="ECO:0000313" key="4">
    <source>
        <dbReference type="Proteomes" id="UP000596660"/>
    </source>
</evidence>
<accession>A0A803LYD0</accession>
<dbReference type="InterPro" id="IPR044824">
    <property type="entry name" value="MAIN-like"/>
</dbReference>
<reference evidence="3" key="2">
    <citation type="submission" date="2021-03" db="UniProtKB">
        <authorList>
            <consortium name="EnsemblPlants"/>
        </authorList>
    </citation>
    <scope>IDENTIFICATION</scope>
</reference>
<reference evidence="3" key="1">
    <citation type="journal article" date="2017" name="Nature">
        <title>The genome of Chenopodium quinoa.</title>
        <authorList>
            <person name="Jarvis D.E."/>
            <person name="Ho Y.S."/>
            <person name="Lightfoot D.J."/>
            <person name="Schmoeckel S.M."/>
            <person name="Li B."/>
            <person name="Borm T.J.A."/>
            <person name="Ohyanagi H."/>
            <person name="Mineta K."/>
            <person name="Michell C.T."/>
            <person name="Saber N."/>
            <person name="Kharbatia N.M."/>
            <person name="Rupper R.R."/>
            <person name="Sharp A.R."/>
            <person name="Dally N."/>
            <person name="Boughton B.A."/>
            <person name="Woo Y.H."/>
            <person name="Gao G."/>
            <person name="Schijlen E.G.W.M."/>
            <person name="Guo X."/>
            <person name="Momin A.A."/>
            <person name="Negrao S."/>
            <person name="Al-Babili S."/>
            <person name="Gehring C."/>
            <person name="Roessner U."/>
            <person name="Jung C."/>
            <person name="Murphy K."/>
            <person name="Arold S.T."/>
            <person name="Gojobori T."/>
            <person name="van der Linden C.G."/>
            <person name="van Loo E.N."/>
            <person name="Jellen E.N."/>
            <person name="Maughan P.J."/>
            <person name="Tester M."/>
        </authorList>
    </citation>
    <scope>NUCLEOTIDE SEQUENCE [LARGE SCALE GENOMIC DNA]</scope>
    <source>
        <strain evidence="3">cv. PI 614886</strain>
    </source>
</reference>
<proteinExistence type="predicted"/>
<keyword evidence="4" id="KW-1185">Reference proteome</keyword>
<name>A0A803LYD0_CHEQI</name>
<dbReference type="Proteomes" id="UP000596660">
    <property type="component" value="Unplaced"/>
</dbReference>
<feature type="domain" description="Aminotransferase-like plant mobile" evidence="2">
    <location>
        <begin position="215"/>
        <end position="435"/>
    </location>
</feature>
<organism evidence="3 4">
    <name type="scientific">Chenopodium quinoa</name>
    <name type="common">Quinoa</name>
    <dbReference type="NCBI Taxonomy" id="63459"/>
    <lineage>
        <taxon>Eukaryota</taxon>
        <taxon>Viridiplantae</taxon>
        <taxon>Streptophyta</taxon>
        <taxon>Embryophyta</taxon>
        <taxon>Tracheophyta</taxon>
        <taxon>Spermatophyta</taxon>
        <taxon>Magnoliopsida</taxon>
        <taxon>eudicotyledons</taxon>
        <taxon>Gunneridae</taxon>
        <taxon>Pentapetalae</taxon>
        <taxon>Caryophyllales</taxon>
        <taxon>Chenopodiaceae</taxon>
        <taxon>Chenopodioideae</taxon>
        <taxon>Atripliceae</taxon>
        <taxon>Chenopodium</taxon>
    </lineage>
</organism>
<protein>
    <recommendedName>
        <fullName evidence="2">Aminotransferase-like plant mobile domain-containing protein</fullName>
    </recommendedName>
</protein>